<feature type="transmembrane region" description="Helical" evidence="7">
    <location>
        <begin position="754"/>
        <end position="772"/>
    </location>
</feature>
<feature type="transmembrane region" description="Helical" evidence="7">
    <location>
        <begin position="719"/>
        <end position="742"/>
    </location>
</feature>
<proteinExistence type="predicted"/>
<dbReference type="InterPro" id="IPR001466">
    <property type="entry name" value="Beta-lactam-related"/>
</dbReference>
<dbReference type="SUPFAM" id="SSF56601">
    <property type="entry name" value="beta-lactamase/transpeptidase-like"/>
    <property type="match status" value="1"/>
</dbReference>
<evidence type="ECO:0000313" key="11">
    <source>
        <dbReference type="Proteomes" id="UP000319432"/>
    </source>
</evidence>
<evidence type="ECO:0000256" key="2">
    <source>
        <dbReference type="ARBA" id="ARBA00022692"/>
    </source>
</evidence>
<dbReference type="InterPro" id="IPR011527">
    <property type="entry name" value="ABC1_TM_dom"/>
</dbReference>
<gene>
    <name evidence="10" type="ORF">EEL30_07670</name>
</gene>
<feature type="transmembrane region" description="Helical" evidence="7">
    <location>
        <begin position="539"/>
        <end position="557"/>
    </location>
</feature>
<dbReference type="GO" id="GO:0015833">
    <property type="term" value="P:peptide transport"/>
    <property type="evidence" value="ECO:0007669"/>
    <property type="project" value="InterPro"/>
</dbReference>
<keyword evidence="11" id="KW-1185">Reference proteome</keyword>
<dbReference type="Proteomes" id="UP000319432">
    <property type="component" value="Chromosome"/>
</dbReference>
<dbReference type="GO" id="GO:0005886">
    <property type="term" value="C:plasma membrane"/>
    <property type="evidence" value="ECO:0007669"/>
    <property type="project" value="UniProtKB-SubCell"/>
</dbReference>
<dbReference type="Gene3D" id="1.20.1560.10">
    <property type="entry name" value="ABC transporter type 1, transmembrane domain"/>
    <property type="match status" value="1"/>
</dbReference>
<evidence type="ECO:0000259" key="9">
    <source>
        <dbReference type="PROSITE" id="PS50929"/>
    </source>
</evidence>
<dbReference type="InterPro" id="IPR012338">
    <property type="entry name" value="Beta-lactam/transpept-like"/>
</dbReference>
<feature type="transmembrane region" description="Helical" evidence="7">
    <location>
        <begin position="506"/>
        <end position="527"/>
    </location>
</feature>
<dbReference type="Gene3D" id="3.40.710.10">
    <property type="entry name" value="DD-peptidase/beta-lactamase superfamily"/>
    <property type="match status" value="1"/>
</dbReference>
<dbReference type="Pfam" id="PF00144">
    <property type="entry name" value="Beta-lactamase"/>
    <property type="match status" value="1"/>
</dbReference>
<dbReference type="InterPro" id="IPR003593">
    <property type="entry name" value="AAA+_ATPase"/>
</dbReference>
<organism evidence="10 11">
    <name type="scientific">Brevibacillus laterosporus</name>
    <name type="common">Bacillus laterosporus</name>
    <dbReference type="NCBI Taxonomy" id="1465"/>
    <lineage>
        <taxon>Bacteria</taxon>
        <taxon>Bacillati</taxon>
        <taxon>Bacillota</taxon>
        <taxon>Bacilli</taxon>
        <taxon>Bacillales</taxon>
        <taxon>Paenibacillaceae</taxon>
        <taxon>Brevibacillus</taxon>
    </lineage>
</organism>
<dbReference type="Gene3D" id="3.40.50.300">
    <property type="entry name" value="P-loop containing nucleotide triphosphate hydrolases"/>
    <property type="match status" value="1"/>
</dbReference>
<feature type="domain" description="ABC transmembrane type-1" evidence="9">
    <location>
        <begin position="506"/>
        <end position="780"/>
    </location>
</feature>
<evidence type="ECO:0000259" key="8">
    <source>
        <dbReference type="PROSITE" id="PS50893"/>
    </source>
</evidence>
<dbReference type="OrthoDB" id="846150at2"/>
<dbReference type="SUPFAM" id="SSF52540">
    <property type="entry name" value="P-loop containing nucleoside triphosphate hydrolases"/>
    <property type="match status" value="1"/>
</dbReference>
<protein>
    <submittedName>
        <fullName evidence="10">Cyclic peptide export ABC transporter</fullName>
    </submittedName>
</protein>
<keyword evidence="3" id="KW-0547">Nucleotide-binding</keyword>
<feature type="domain" description="ABC transporter" evidence="8">
    <location>
        <begin position="818"/>
        <end position="1025"/>
    </location>
</feature>
<keyword evidence="6 7" id="KW-0472">Membrane</keyword>
<dbReference type="SMART" id="SM00382">
    <property type="entry name" value="AAA"/>
    <property type="match status" value="1"/>
</dbReference>
<dbReference type="GO" id="GO:0016887">
    <property type="term" value="F:ATP hydrolysis activity"/>
    <property type="evidence" value="ECO:0007669"/>
    <property type="project" value="InterPro"/>
</dbReference>
<dbReference type="PANTHER" id="PTHR46825">
    <property type="entry name" value="D-ALANYL-D-ALANINE-CARBOXYPEPTIDASE/ENDOPEPTIDASE AMPH"/>
    <property type="match status" value="1"/>
</dbReference>
<dbReference type="GO" id="GO:0140359">
    <property type="term" value="F:ABC-type transporter activity"/>
    <property type="evidence" value="ECO:0007669"/>
    <property type="project" value="InterPro"/>
</dbReference>
<feature type="transmembrane region" description="Helical" evidence="7">
    <location>
        <begin position="433"/>
        <end position="450"/>
    </location>
</feature>
<sequence length="1027" mass="115774">MKSVNRAIILAFLIVSLFSIPMNVVALSDSKTTSLSNDEIGKMEQYIENQMKEGKIPGASVVIVKDDKTVYQKGFGYANVEEKKEITSNTLFEIGSNSKAFTALGILKLQQDGLIALNDPVSKYIPWLQMNFREEEVSPTIQQFLNQTSGVPFRTIDTIPVSDREDALEKTVGNLKGITLDSKPGDHFQYATINYDVLGLIIEKVTQKSFETYMKENVLQPLELNNTYLFKNTNASNQMADGYKLHFLSPVKYDSPPYRGNTPAAYFITNAEDVAKWFKIQLETSSTGAFDKQLIQESHIAHSMAEPLSDGSAYSNGWFISKKDGGKISHGGNNPNYSSYFLLKPDEKLGIAILTNTNSEYTESIGRGVERILHGNEPVVTGSDLNKKADKMAIFLISVFGFLSILTAFFGSKAVYEVSKKQRTFEKKTRKDWLVLLASLVLMIGVTYSIKQIPTILYDGLSWEFIYVWLPNSIKLAYQVTLATLWVVYAYFSFTFLFKKKDNKQFVLLGLVSIISGLGNAIIIFSINMAIAKQNDLNILLYFMLGIVLYVGGQRIVRKKLIELTNNMVYLKRMEIVRKILKTSYQDFENIESGRIQATLNNDTETVSRLVNLVITAITSSATLLCCFIYLGFISFYGLLLSIAIITAIASIYYLVGIYANRIGERSRDIQNTFFSFIDDLTGGFKELSLHEKKKEHFVSAMQHSCNDYRIMRGKATMAFANMFVVGELLFTLAIGAVAFLFPLVFKEIGTATLTSYIFVLLYMTGPVHGILDTVPNLIDVKISWKRINHLISQLSSLELREVDPSQISSHNNVEVFLKGVEYEYTNSQDSVFKVGPINYQFKSGEVIFITGGNGSGKSTLAKLITGLYSPTNGHITLNGRMIEARELSQYYSAIFSDFHLFEKLYGIDCECKEAEIQEYLKILQMDSKVQIEDGKFTTINVSTGQKKRLALLISYLEDKPIYLFDEWAADQDPEFRKFFYNVLLPDLKGRGKCVIAITHDDYYFGLADKTLRMEFGQCKSNEFLPV</sequence>
<dbReference type="PROSITE" id="PS50929">
    <property type="entry name" value="ABC_TM1F"/>
    <property type="match status" value="1"/>
</dbReference>
<dbReference type="InterPro" id="IPR027417">
    <property type="entry name" value="P-loop_NTPase"/>
</dbReference>
<dbReference type="InterPro" id="IPR003439">
    <property type="entry name" value="ABC_transporter-like_ATP-bd"/>
</dbReference>
<comment type="subcellular location">
    <subcellularLocation>
        <location evidence="1">Cell membrane</location>
        <topology evidence="1">Multi-pass membrane protein</topology>
    </subcellularLocation>
</comment>
<dbReference type="PANTHER" id="PTHR46825:SF11">
    <property type="entry name" value="PENICILLIN-BINDING PROTEIN 4"/>
    <property type="match status" value="1"/>
</dbReference>
<keyword evidence="2 7" id="KW-0812">Transmembrane</keyword>
<dbReference type="SUPFAM" id="SSF90123">
    <property type="entry name" value="ABC transporter transmembrane region"/>
    <property type="match status" value="1"/>
</dbReference>
<evidence type="ECO:0000256" key="3">
    <source>
        <dbReference type="ARBA" id="ARBA00022741"/>
    </source>
</evidence>
<dbReference type="InterPro" id="IPR036640">
    <property type="entry name" value="ABC1_TM_sf"/>
</dbReference>
<evidence type="ECO:0000256" key="6">
    <source>
        <dbReference type="ARBA" id="ARBA00023136"/>
    </source>
</evidence>
<dbReference type="PROSITE" id="PS50893">
    <property type="entry name" value="ABC_TRANSPORTER_2"/>
    <property type="match status" value="1"/>
</dbReference>
<feature type="transmembrane region" description="Helical" evidence="7">
    <location>
        <begin position="639"/>
        <end position="660"/>
    </location>
</feature>
<feature type="transmembrane region" description="Helical" evidence="7">
    <location>
        <begin position="392"/>
        <end position="412"/>
    </location>
</feature>
<keyword evidence="4" id="KW-0067">ATP-binding</keyword>
<evidence type="ECO:0000256" key="7">
    <source>
        <dbReference type="SAM" id="Phobius"/>
    </source>
</evidence>
<evidence type="ECO:0000256" key="4">
    <source>
        <dbReference type="ARBA" id="ARBA00022840"/>
    </source>
</evidence>
<evidence type="ECO:0000313" key="10">
    <source>
        <dbReference type="EMBL" id="QDX92243.1"/>
    </source>
</evidence>
<feature type="transmembrane region" description="Helical" evidence="7">
    <location>
        <begin position="476"/>
        <end position="494"/>
    </location>
</feature>
<dbReference type="Pfam" id="PF00005">
    <property type="entry name" value="ABC_tran"/>
    <property type="match status" value="1"/>
</dbReference>
<feature type="transmembrane region" description="Helical" evidence="7">
    <location>
        <begin position="610"/>
        <end position="633"/>
    </location>
</feature>
<dbReference type="GO" id="GO:0005524">
    <property type="term" value="F:ATP binding"/>
    <property type="evidence" value="ECO:0007669"/>
    <property type="project" value="UniProtKB-KW"/>
</dbReference>
<dbReference type="NCBIfam" id="TIGR01194">
    <property type="entry name" value="cyc_pep_trnsptr"/>
    <property type="match status" value="1"/>
</dbReference>
<dbReference type="GO" id="GO:1904680">
    <property type="term" value="F:peptide transmembrane transporter activity"/>
    <property type="evidence" value="ECO:0007669"/>
    <property type="project" value="InterPro"/>
</dbReference>
<keyword evidence="5 7" id="KW-1133">Transmembrane helix</keyword>
<dbReference type="InterPro" id="IPR050491">
    <property type="entry name" value="AmpC-like"/>
</dbReference>
<dbReference type="EMBL" id="CP033464">
    <property type="protein sequence ID" value="QDX92243.1"/>
    <property type="molecule type" value="Genomic_DNA"/>
</dbReference>
<evidence type="ECO:0000256" key="1">
    <source>
        <dbReference type="ARBA" id="ARBA00004651"/>
    </source>
</evidence>
<name>A0A518V5I1_BRELA</name>
<accession>A0A518V5I1</accession>
<dbReference type="InterPro" id="IPR005898">
    <property type="entry name" value="Cyc_pep_transpt_SyrD/YojI"/>
</dbReference>
<dbReference type="AlphaFoldDB" id="A0A518V5I1"/>
<evidence type="ECO:0000256" key="5">
    <source>
        <dbReference type="ARBA" id="ARBA00022989"/>
    </source>
</evidence>
<reference evidence="10 11" key="1">
    <citation type="submission" date="2018-11" db="EMBL/GenBank/DDBJ databases">
        <title>Phylogenetic determinants of toxin gene distribution in genomes of Brevibacillus laterosporus.</title>
        <authorList>
            <person name="Glare T.R."/>
            <person name="Durrant A."/>
            <person name="Berry C."/>
            <person name="Palma L."/>
            <person name="Ormskirk M."/>
            <person name="Cox M.O."/>
        </authorList>
    </citation>
    <scope>NUCLEOTIDE SEQUENCE [LARGE SCALE GENOMIC DNA]</scope>
    <source>
        <strain evidence="10 11">1821L</strain>
    </source>
</reference>